<sequence>MRAPETCMACRGMDSLGDTKSAPQTPPPGSYPESSHVAAPPSVVSTSVAVKNEVKEILQEADFAGCTWKGQPAWAVSKEKWADVEKKLILLQSSQGTTVPVSELAELQRELSSLRLMANDFRDQNERLKYAEESLSKALARAKENEKLARDEAAVTISKLAATQIELKSTLAKVSSDKRHYEEAIRNAKKAGEAQVVEDLSKDKRRLSEDITSLNNSLQQVNSDRKAVQDKLKRFELQVVELNNELLLERSKHAISTQRKGESFADKAKAMGREPVRLFNVASQNLSNIAKQRFQNIASNPVEDEKNTLFWLKAMLDSTKHAVFRPYKKVIIPLADEIKCFSPDSRKMFDPFLIKVRDSLLPEGQPLTEEDMNKFLTDINIDQLKLNNAYKAKGFATLADLERHGLCLGKADASDINYMVVKGHLLPHSSSSKAPKSLDQIDSESVDLPREPEEKVSPEEDDDDPVSFWVKVRNWFHVQYDSLRPRVRRSLASKPSRLLTYFKLSTGTKFQRMISVPYTWYIWLFP</sequence>
<feature type="coiled-coil region" evidence="1">
    <location>
        <begin position="104"/>
        <end position="252"/>
    </location>
</feature>
<organism evidence="3">
    <name type="scientific">Erysiphe necator associated fusarivirus 1</name>
    <dbReference type="NCBI Taxonomy" id="2695354"/>
    <lineage>
        <taxon>Viruses</taxon>
        <taxon>Riboviria</taxon>
        <taxon>Orthornavirae</taxon>
        <taxon>Pisuviricota</taxon>
        <taxon>Duplopiviricetes</taxon>
        <taxon>Durnavirales</taxon>
        <taxon>Fusariviridae</taxon>
    </lineage>
</organism>
<dbReference type="EMBL" id="MN558695">
    <property type="protein sequence ID" value="QHD64834.1"/>
    <property type="molecule type" value="Genomic_RNA"/>
</dbReference>
<reference evidence="3" key="1">
    <citation type="submission" date="2019-10" db="EMBL/GenBank/DDBJ databases">
        <title>The miscellaneous mycovirome associated to the plant pathogenic fungus Erysiphe necator.</title>
        <authorList>
            <person name="Rodriguez-Romero J."/>
            <person name="Chiapello M."/>
            <person name="Cordoba L."/>
            <person name="Turina M."/>
            <person name="Ayllon M.A."/>
        </authorList>
    </citation>
    <scope>NUCLEOTIDE SEQUENCE</scope>
    <source>
        <strain evidence="3">PMS-18_DN57271</strain>
    </source>
</reference>
<proteinExistence type="predicted"/>
<feature type="region of interest" description="Disordered" evidence="2">
    <location>
        <begin position="1"/>
        <end position="39"/>
    </location>
</feature>
<evidence type="ECO:0000256" key="2">
    <source>
        <dbReference type="SAM" id="MobiDB-lite"/>
    </source>
</evidence>
<evidence type="ECO:0000313" key="3">
    <source>
        <dbReference type="EMBL" id="QHD64834.1"/>
    </source>
</evidence>
<protein>
    <submittedName>
        <fullName evidence="3">ORF-B</fullName>
    </submittedName>
</protein>
<feature type="region of interest" description="Disordered" evidence="2">
    <location>
        <begin position="430"/>
        <end position="463"/>
    </location>
</feature>
<feature type="compositionally biased region" description="Basic and acidic residues" evidence="2">
    <location>
        <begin position="447"/>
        <end position="458"/>
    </location>
</feature>
<name>A0A7U3MF22_9VIRU</name>
<evidence type="ECO:0000256" key="1">
    <source>
        <dbReference type="SAM" id="Coils"/>
    </source>
</evidence>
<keyword evidence="1" id="KW-0175">Coiled coil</keyword>
<accession>A0A7U3MF22</accession>